<dbReference type="EMBL" id="JAULSU010000002">
    <property type="protein sequence ID" value="KAK0626791.1"/>
    <property type="molecule type" value="Genomic_DNA"/>
</dbReference>
<sequence>MGDLLLAFPWKRGPIMIQSNTFEMEPLSRTSLGIATDHLTITHLVTEAISWFVSVWLVVIVVPGVVSPSGVFTSRWCSALPGGLDCRQHGRGSSSRDRSPLFMAPLRCSRYRYRSSPTHRRTIAAVSTLGVPRWSRPWVGSSRSSFCKGSQRWCRGLTRSAAFGLHRTEQRCRWDNRGRWLPLWFALFDRLGRAALLFIAAAVRGWRFWRGRKHNFCFGSGGFRFRGWGNDWVFLLSLRLCRRLRPIALGNRVGRARKHAIRLV</sequence>
<comment type="caution">
    <text evidence="1">The sequence shown here is derived from an EMBL/GenBank/DDBJ whole genome shotgun (WGS) entry which is preliminary data.</text>
</comment>
<evidence type="ECO:0000313" key="2">
    <source>
        <dbReference type="Proteomes" id="UP001175000"/>
    </source>
</evidence>
<accession>A0AA39X3V1</accession>
<proteinExistence type="predicted"/>
<reference evidence="1" key="1">
    <citation type="submission" date="2023-06" db="EMBL/GenBank/DDBJ databases">
        <title>Genome-scale phylogeny and comparative genomics of the fungal order Sordariales.</title>
        <authorList>
            <consortium name="Lawrence Berkeley National Laboratory"/>
            <person name="Hensen N."/>
            <person name="Bonometti L."/>
            <person name="Westerberg I."/>
            <person name="Brannstrom I.O."/>
            <person name="Guillou S."/>
            <person name="Cros-Aarteil S."/>
            <person name="Calhoun S."/>
            <person name="Haridas S."/>
            <person name="Kuo A."/>
            <person name="Mondo S."/>
            <person name="Pangilinan J."/>
            <person name="Riley R."/>
            <person name="Labutti K."/>
            <person name="Andreopoulos B."/>
            <person name="Lipzen A."/>
            <person name="Chen C."/>
            <person name="Yanf M."/>
            <person name="Daum C."/>
            <person name="Ng V."/>
            <person name="Clum A."/>
            <person name="Steindorff A."/>
            <person name="Ohm R."/>
            <person name="Martin F."/>
            <person name="Silar P."/>
            <person name="Natvig D."/>
            <person name="Lalanne C."/>
            <person name="Gautier V."/>
            <person name="Ament-Velasquez S.L."/>
            <person name="Kruys A."/>
            <person name="Hutchinson M.I."/>
            <person name="Powell A.J."/>
            <person name="Barry K."/>
            <person name="Miller A.N."/>
            <person name="Grigoriev I.V."/>
            <person name="Debuchy R."/>
            <person name="Gladieux P."/>
            <person name="Thoren M.H."/>
            <person name="Johannesson H."/>
        </authorList>
    </citation>
    <scope>NUCLEOTIDE SEQUENCE</scope>
    <source>
        <strain evidence="1">CBS 606.72</strain>
    </source>
</reference>
<name>A0AA39X3V1_9PEZI</name>
<dbReference type="AlphaFoldDB" id="A0AA39X3V1"/>
<gene>
    <name evidence="1" type="ORF">B0T14DRAFT_118403</name>
</gene>
<dbReference type="Proteomes" id="UP001175000">
    <property type="component" value="Unassembled WGS sequence"/>
</dbReference>
<organism evidence="1 2">
    <name type="scientific">Immersiella caudata</name>
    <dbReference type="NCBI Taxonomy" id="314043"/>
    <lineage>
        <taxon>Eukaryota</taxon>
        <taxon>Fungi</taxon>
        <taxon>Dikarya</taxon>
        <taxon>Ascomycota</taxon>
        <taxon>Pezizomycotina</taxon>
        <taxon>Sordariomycetes</taxon>
        <taxon>Sordariomycetidae</taxon>
        <taxon>Sordariales</taxon>
        <taxon>Lasiosphaeriaceae</taxon>
        <taxon>Immersiella</taxon>
    </lineage>
</organism>
<evidence type="ECO:0000313" key="1">
    <source>
        <dbReference type="EMBL" id="KAK0626791.1"/>
    </source>
</evidence>
<keyword evidence="2" id="KW-1185">Reference proteome</keyword>
<protein>
    <submittedName>
        <fullName evidence="1">Uncharacterized protein</fullName>
    </submittedName>
</protein>